<feature type="compositionally biased region" description="Low complexity" evidence="1">
    <location>
        <begin position="75"/>
        <end position="89"/>
    </location>
</feature>
<evidence type="ECO:0000313" key="3">
    <source>
        <dbReference type="Proteomes" id="UP000299102"/>
    </source>
</evidence>
<proteinExistence type="predicted"/>
<feature type="region of interest" description="Disordered" evidence="1">
    <location>
        <begin position="41"/>
        <end position="89"/>
    </location>
</feature>
<evidence type="ECO:0000256" key="1">
    <source>
        <dbReference type="SAM" id="MobiDB-lite"/>
    </source>
</evidence>
<organism evidence="2 3">
    <name type="scientific">Eumeta variegata</name>
    <name type="common">Bagworm moth</name>
    <name type="synonym">Eumeta japonica</name>
    <dbReference type="NCBI Taxonomy" id="151549"/>
    <lineage>
        <taxon>Eukaryota</taxon>
        <taxon>Metazoa</taxon>
        <taxon>Ecdysozoa</taxon>
        <taxon>Arthropoda</taxon>
        <taxon>Hexapoda</taxon>
        <taxon>Insecta</taxon>
        <taxon>Pterygota</taxon>
        <taxon>Neoptera</taxon>
        <taxon>Endopterygota</taxon>
        <taxon>Lepidoptera</taxon>
        <taxon>Glossata</taxon>
        <taxon>Ditrysia</taxon>
        <taxon>Tineoidea</taxon>
        <taxon>Psychidae</taxon>
        <taxon>Oiketicinae</taxon>
        <taxon>Eumeta</taxon>
    </lineage>
</organism>
<keyword evidence="3" id="KW-1185">Reference proteome</keyword>
<sequence>MSFDLNHNRHIRFPAKRSGVKPITAFPEAMIRRSREMTQDFDDHRPEIGGCCGARADPSAPPPAYGTRKDPTPPAAARPLRGAGYARGR</sequence>
<dbReference type="EMBL" id="BGZK01000086">
    <property type="protein sequence ID" value="GBP17232.1"/>
    <property type="molecule type" value="Genomic_DNA"/>
</dbReference>
<accession>A0A4C1TT85</accession>
<gene>
    <name evidence="2" type="ORF">EVAR_17730_1</name>
</gene>
<reference evidence="2 3" key="1">
    <citation type="journal article" date="2019" name="Commun. Biol.">
        <title>The bagworm genome reveals a unique fibroin gene that provides high tensile strength.</title>
        <authorList>
            <person name="Kono N."/>
            <person name="Nakamura H."/>
            <person name="Ohtoshi R."/>
            <person name="Tomita M."/>
            <person name="Numata K."/>
            <person name="Arakawa K."/>
        </authorList>
    </citation>
    <scope>NUCLEOTIDE SEQUENCE [LARGE SCALE GENOMIC DNA]</scope>
</reference>
<name>A0A4C1TT85_EUMVA</name>
<dbReference type="AlphaFoldDB" id="A0A4C1TT85"/>
<dbReference type="Proteomes" id="UP000299102">
    <property type="component" value="Unassembled WGS sequence"/>
</dbReference>
<comment type="caution">
    <text evidence="2">The sequence shown here is derived from an EMBL/GenBank/DDBJ whole genome shotgun (WGS) entry which is preliminary data.</text>
</comment>
<evidence type="ECO:0000313" key="2">
    <source>
        <dbReference type="EMBL" id="GBP17232.1"/>
    </source>
</evidence>
<protein>
    <submittedName>
        <fullName evidence="2">Uncharacterized protein</fullName>
    </submittedName>
</protein>